<comment type="caution">
    <text evidence="2">The sequence shown here is derived from an EMBL/GenBank/DDBJ whole genome shotgun (WGS) entry which is preliminary data.</text>
</comment>
<name>A0A1T2X646_9BACL</name>
<feature type="compositionally biased region" description="Basic and acidic residues" evidence="1">
    <location>
        <begin position="27"/>
        <end position="42"/>
    </location>
</feature>
<evidence type="ECO:0000313" key="3">
    <source>
        <dbReference type="Proteomes" id="UP000190188"/>
    </source>
</evidence>
<evidence type="ECO:0000313" key="2">
    <source>
        <dbReference type="EMBL" id="OPA75285.1"/>
    </source>
</evidence>
<organism evidence="2 3">
    <name type="scientific">Paenibacillus selenitireducens</name>
    <dbReference type="NCBI Taxonomy" id="1324314"/>
    <lineage>
        <taxon>Bacteria</taxon>
        <taxon>Bacillati</taxon>
        <taxon>Bacillota</taxon>
        <taxon>Bacilli</taxon>
        <taxon>Bacillales</taxon>
        <taxon>Paenibacillaceae</taxon>
        <taxon>Paenibacillus</taxon>
    </lineage>
</organism>
<proteinExistence type="predicted"/>
<dbReference type="Proteomes" id="UP000190188">
    <property type="component" value="Unassembled WGS sequence"/>
</dbReference>
<dbReference type="AlphaFoldDB" id="A0A1T2X646"/>
<sequence>MSQEHQSTANTKILEEALQSAQQSFQEQEKYLDEHATEISTEDARRLREKNIHLKHSIHGLEEEIESESNT</sequence>
<gene>
    <name evidence="2" type="ORF">BVG16_22065</name>
</gene>
<dbReference type="OrthoDB" id="1799076at2"/>
<feature type="region of interest" description="Disordered" evidence="1">
    <location>
        <begin position="19"/>
        <end position="42"/>
    </location>
</feature>
<evidence type="ECO:0000256" key="1">
    <source>
        <dbReference type="SAM" id="MobiDB-lite"/>
    </source>
</evidence>
<dbReference type="RefSeq" id="WP_078501356.1">
    <property type="nucleotide sequence ID" value="NZ_MSZX01000009.1"/>
</dbReference>
<evidence type="ECO:0008006" key="4">
    <source>
        <dbReference type="Google" id="ProtNLM"/>
    </source>
</evidence>
<reference evidence="2 3" key="1">
    <citation type="submission" date="2017-01" db="EMBL/GenBank/DDBJ databases">
        <title>Genome analysis of Paenibacillus selenitrireducens ES3-24.</title>
        <authorList>
            <person name="Xu D."/>
            <person name="Yao R."/>
            <person name="Zheng S."/>
        </authorList>
    </citation>
    <scope>NUCLEOTIDE SEQUENCE [LARGE SCALE GENOMIC DNA]</scope>
    <source>
        <strain evidence="2 3">ES3-24</strain>
    </source>
</reference>
<accession>A0A1T2X646</accession>
<dbReference type="STRING" id="1324314.BVG16_22065"/>
<dbReference type="EMBL" id="MSZX01000009">
    <property type="protein sequence ID" value="OPA75285.1"/>
    <property type="molecule type" value="Genomic_DNA"/>
</dbReference>
<keyword evidence="3" id="KW-1185">Reference proteome</keyword>
<protein>
    <recommendedName>
        <fullName evidence="4">Small acid-soluble spore protein Tlp</fullName>
    </recommendedName>
</protein>